<evidence type="ECO:0000313" key="2">
    <source>
        <dbReference type="Proteomes" id="UP001499974"/>
    </source>
</evidence>
<reference evidence="2" key="1">
    <citation type="journal article" date="2019" name="Int. J. Syst. Evol. Microbiol.">
        <title>The Global Catalogue of Microorganisms (GCM) 10K type strain sequencing project: providing services to taxonomists for standard genome sequencing and annotation.</title>
        <authorList>
            <consortium name="The Broad Institute Genomics Platform"/>
            <consortium name="The Broad Institute Genome Sequencing Center for Infectious Disease"/>
            <person name="Wu L."/>
            <person name="Ma J."/>
        </authorList>
    </citation>
    <scope>NUCLEOTIDE SEQUENCE [LARGE SCALE GENOMIC DNA]</scope>
    <source>
        <strain evidence="2">JCM 18531</strain>
    </source>
</reference>
<dbReference type="Proteomes" id="UP001499974">
    <property type="component" value="Unassembled WGS sequence"/>
</dbReference>
<name>A0ABP8X8X8_9ACTN</name>
<comment type="caution">
    <text evidence="1">The sequence shown here is derived from an EMBL/GenBank/DDBJ whole genome shotgun (WGS) entry which is preliminary data.</text>
</comment>
<keyword evidence="2" id="KW-1185">Reference proteome</keyword>
<protein>
    <submittedName>
        <fullName evidence="1">Uncharacterized protein</fullName>
    </submittedName>
</protein>
<accession>A0ABP8X8X8</accession>
<organism evidence="1 2">
    <name type="scientific">Nocardioides conyzicola</name>
    <dbReference type="NCBI Taxonomy" id="1651781"/>
    <lineage>
        <taxon>Bacteria</taxon>
        <taxon>Bacillati</taxon>
        <taxon>Actinomycetota</taxon>
        <taxon>Actinomycetes</taxon>
        <taxon>Propionibacteriales</taxon>
        <taxon>Nocardioidaceae</taxon>
        <taxon>Nocardioides</taxon>
    </lineage>
</organism>
<evidence type="ECO:0000313" key="1">
    <source>
        <dbReference type="EMBL" id="GAA4701907.1"/>
    </source>
</evidence>
<dbReference type="EMBL" id="BAABKM010000002">
    <property type="protein sequence ID" value="GAA4701907.1"/>
    <property type="molecule type" value="Genomic_DNA"/>
</dbReference>
<sequence length="48" mass="5095">MQSLASADFEIARYAIPVSEIGLQDDADEAVRQTLKTQARAKACAALG</sequence>
<proteinExistence type="predicted"/>
<gene>
    <name evidence="1" type="ORF">GCM10023349_18840</name>
</gene>